<keyword evidence="6" id="KW-1185">Reference proteome</keyword>
<feature type="domain" description="SHSP" evidence="4">
    <location>
        <begin position="22"/>
        <end position="133"/>
    </location>
</feature>
<dbReference type="InterPro" id="IPR044587">
    <property type="entry name" value="HSP21-like"/>
</dbReference>
<dbReference type="RefSeq" id="WP_029722499.1">
    <property type="nucleotide sequence ID" value="NZ_JAJUIW010000002.1"/>
</dbReference>
<dbReference type="GO" id="GO:0009408">
    <property type="term" value="P:response to heat"/>
    <property type="evidence" value="ECO:0007669"/>
    <property type="project" value="InterPro"/>
</dbReference>
<dbReference type="OrthoDB" id="3855217at2"/>
<evidence type="ECO:0000313" key="5">
    <source>
        <dbReference type="EMBL" id="KEI45785.1"/>
    </source>
</evidence>
<name>A0A073B2E2_9PSEU</name>
<dbReference type="SUPFAM" id="SSF49764">
    <property type="entry name" value="HSP20-like chaperones"/>
    <property type="match status" value="1"/>
</dbReference>
<dbReference type="Proteomes" id="UP000031419">
    <property type="component" value="Unassembled WGS sequence"/>
</dbReference>
<evidence type="ECO:0000256" key="2">
    <source>
        <dbReference type="PROSITE-ProRule" id="PRU00285"/>
    </source>
</evidence>
<evidence type="ECO:0000259" key="4">
    <source>
        <dbReference type="PROSITE" id="PS01031"/>
    </source>
</evidence>
<reference evidence="5 6" key="1">
    <citation type="submission" date="2014-06" db="EMBL/GenBank/DDBJ databases">
        <title>Saccharopolyspora rectivirgula DSM-43113 Genome sequencing.</title>
        <authorList>
            <person name="Barrera C."/>
            <person name="Millon L."/>
            <person name="Rognon B."/>
            <person name="Zaugg C."/>
            <person name="Monod M."/>
        </authorList>
    </citation>
    <scope>NUCLEOTIDE SEQUENCE [LARGE SCALE GENOMIC DNA]</scope>
    <source>
        <strain evidence="5 6">DSM 43113</strain>
    </source>
</reference>
<dbReference type="Pfam" id="PF00011">
    <property type="entry name" value="HSP20"/>
    <property type="match status" value="1"/>
</dbReference>
<comment type="caution">
    <text evidence="5">The sequence shown here is derived from an EMBL/GenBank/DDBJ whole genome shotgun (WGS) entry which is preliminary data.</text>
</comment>
<dbReference type="AlphaFoldDB" id="A0A073B2E2"/>
<accession>A0A073B2E2</accession>
<keyword evidence="1" id="KW-0346">Stress response</keyword>
<gene>
    <name evidence="5" type="ORF">GU90_02550</name>
</gene>
<dbReference type="Gene3D" id="2.60.40.790">
    <property type="match status" value="1"/>
</dbReference>
<dbReference type="PANTHER" id="PTHR46733">
    <property type="entry name" value="26.5 KDA HEAT SHOCK PROTEIN, MITOCHONDRIAL"/>
    <property type="match status" value="1"/>
</dbReference>
<dbReference type="STRING" id="28042.GU90_02550"/>
<comment type="similarity">
    <text evidence="2 3">Belongs to the small heat shock protein (HSP20) family.</text>
</comment>
<dbReference type="PANTHER" id="PTHR46733:SF4">
    <property type="entry name" value="HEAT SHOCK PROTEIN 21, CHLOROPLASTIC"/>
    <property type="match status" value="1"/>
</dbReference>
<dbReference type="CDD" id="cd06464">
    <property type="entry name" value="ACD_sHsps-like"/>
    <property type="match status" value="1"/>
</dbReference>
<dbReference type="eggNOG" id="COG0071">
    <property type="taxonomic scope" value="Bacteria"/>
</dbReference>
<protein>
    <submittedName>
        <fullName evidence="5">Heat-shock protein</fullName>
    </submittedName>
</protein>
<dbReference type="PROSITE" id="PS01031">
    <property type="entry name" value="SHSP"/>
    <property type="match status" value="1"/>
</dbReference>
<sequence>MPSMLPRPSMTMPEVFHWLESGWPFGEHQPMRTETYVDQGDFVVRCELPGVDPEKDIHIRVEGNQLEITAERKSEERSSQHSEFHYGTYSRTMLLPDNCNLDEIKAEYEAGILTIRVPQQEGGSSREIPVMRTGK</sequence>
<organism evidence="5 6">
    <name type="scientific">Saccharopolyspora rectivirgula</name>
    <dbReference type="NCBI Taxonomy" id="28042"/>
    <lineage>
        <taxon>Bacteria</taxon>
        <taxon>Bacillati</taxon>
        <taxon>Actinomycetota</taxon>
        <taxon>Actinomycetes</taxon>
        <taxon>Pseudonocardiales</taxon>
        <taxon>Pseudonocardiaceae</taxon>
        <taxon>Saccharopolyspora</taxon>
    </lineage>
</organism>
<dbReference type="EMBL" id="JNVU01000009">
    <property type="protein sequence ID" value="KEI45785.1"/>
    <property type="molecule type" value="Genomic_DNA"/>
</dbReference>
<dbReference type="InterPro" id="IPR002068">
    <property type="entry name" value="A-crystallin/Hsp20_dom"/>
</dbReference>
<evidence type="ECO:0000256" key="1">
    <source>
        <dbReference type="ARBA" id="ARBA00023016"/>
    </source>
</evidence>
<proteinExistence type="inferred from homology"/>
<evidence type="ECO:0000256" key="3">
    <source>
        <dbReference type="RuleBase" id="RU003616"/>
    </source>
</evidence>
<evidence type="ECO:0000313" key="6">
    <source>
        <dbReference type="Proteomes" id="UP000031419"/>
    </source>
</evidence>
<dbReference type="InterPro" id="IPR008978">
    <property type="entry name" value="HSP20-like_chaperone"/>
</dbReference>